<dbReference type="OrthoDB" id="525267at2759"/>
<reference evidence="2 3" key="1">
    <citation type="journal article" date="2023" name="Commun. Biol.">
        <title>Reorganization of the ancestral sex-determining regions during the evolution of trioecy in Pleodorina starrii.</title>
        <authorList>
            <person name="Takahashi K."/>
            <person name="Suzuki S."/>
            <person name="Kawai-Toyooka H."/>
            <person name="Yamamoto K."/>
            <person name="Hamaji T."/>
            <person name="Ootsuki R."/>
            <person name="Yamaguchi H."/>
            <person name="Kawachi M."/>
            <person name="Higashiyama T."/>
            <person name="Nozaki H."/>
        </authorList>
    </citation>
    <scope>NUCLEOTIDE SEQUENCE [LARGE SCALE GENOMIC DNA]</scope>
    <source>
        <strain evidence="2 3">NIES-4479</strain>
    </source>
</reference>
<dbReference type="PANTHER" id="PTHR30383">
    <property type="entry name" value="THIOESTERASE 1/PROTEASE 1/LYSOPHOSPHOLIPASE L1"/>
    <property type="match status" value="1"/>
</dbReference>
<evidence type="ECO:0000313" key="2">
    <source>
        <dbReference type="EMBL" id="GLC58789.1"/>
    </source>
</evidence>
<feature type="domain" description="SGNH hydrolase-type esterase" evidence="1">
    <location>
        <begin position="62"/>
        <end position="209"/>
    </location>
</feature>
<accession>A0A9W6BUT0</accession>
<dbReference type="Proteomes" id="UP001165080">
    <property type="component" value="Unassembled WGS sequence"/>
</dbReference>
<dbReference type="SUPFAM" id="SSF52266">
    <property type="entry name" value="SGNH hydrolase"/>
    <property type="match status" value="1"/>
</dbReference>
<protein>
    <recommendedName>
        <fullName evidence="1">SGNH hydrolase-type esterase domain-containing protein</fullName>
    </recommendedName>
</protein>
<proteinExistence type="predicted"/>
<sequence>MLLVPQSHRFRVVLAPSQINRLKGTWSITSISGLTSFRAQVVGAMASSSSVANSGASYDILAFGDSLTEGYHNYGFNFHPYSNKLSELLAGNGYSAKVHQRGISGERVVGGMDRRLPTLLQQFERKGVHFSWVIILGGINDLGYGADPNAVYAGLQSLYAACHSHGARVLALTVLQNAESMGDVIDDRARLNDLIRGTPAAGQDYVTVLDVVRR</sequence>
<dbReference type="EMBL" id="BRXU01000024">
    <property type="protein sequence ID" value="GLC58789.1"/>
    <property type="molecule type" value="Genomic_DNA"/>
</dbReference>
<evidence type="ECO:0000313" key="3">
    <source>
        <dbReference type="Proteomes" id="UP001165080"/>
    </source>
</evidence>
<dbReference type="PANTHER" id="PTHR30383:SF5">
    <property type="entry name" value="SGNH HYDROLASE-TYPE ESTERASE DOMAIN-CONTAINING PROTEIN"/>
    <property type="match status" value="1"/>
</dbReference>
<dbReference type="AlphaFoldDB" id="A0A9W6BUT0"/>
<comment type="caution">
    <text evidence="2">The sequence shown here is derived from an EMBL/GenBank/DDBJ whole genome shotgun (WGS) entry which is preliminary data.</text>
</comment>
<name>A0A9W6BUT0_9CHLO</name>
<keyword evidence="3" id="KW-1185">Reference proteome</keyword>
<gene>
    <name evidence="2" type="primary">PLEST006882</name>
    <name evidence="2" type="ORF">PLESTB_001401300</name>
</gene>
<dbReference type="GO" id="GO:0004622">
    <property type="term" value="F:phosphatidylcholine lysophospholipase activity"/>
    <property type="evidence" value="ECO:0007669"/>
    <property type="project" value="TreeGrafter"/>
</dbReference>
<evidence type="ECO:0000259" key="1">
    <source>
        <dbReference type="Pfam" id="PF13472"/>
    </source>
</evidence>
<dbReference type="Gene3D" id="3.40.50.1110">
    <property type="entry name" value="SGNH hydrolase"/>
    <property type="match status" value="1"/>
</dbReference>
<organism evidence="2 3">
    <name type="scientific">Pleodorina starrii</name>
    <dbReference type="NCBI Taxonomy" id="330485"/>
    <lineage>
        <taxon>Eukaryota</taxon>
        <taxon>Viridiplantae</taxon>
        <taxon>Chlorophyta</taxon>
        <taxon>core chlorophytes</taxon>
        <taxon>Chlorophyceae</taxon>
        <taxon>CS clade</taxon>
        <taxon>Chlamydomonadales</taxon>
        <taxon>Volvocaceae</taxon>
        <taxon>Pleodorina</taxon>
    </lineage>
</organism>
<dbReference type="InterPro" id="IPR036514">
    <property type="entry name" value="SGNH_hydro_sf"/>
</dbReference>
<dbReference type="Pfam" id="PF13472">
    <property type="entry name" value="Lipase_GDSL_2"/>
    <property type="match status" value="1"/>
</dbReference>
<dbReference type="InterPro" id="IPR051532">
    <property type="entry name" value="Ester_Hydrolysis_Enzymes"/>
</dbReference>
<dbReference type="InterPro" id="IPR013830">
    <property type="entry name" value="SGNH_hydro"/>
</dbReference>